<evidence type="ECO:0000256" key="2">
    <source>
        <dbReference type="ARBA" id="ARBA00022723"/>
    </source>
</evidence>
<dbReference type="STRING" id="1850254.LPB137_01855"/>
<organism evidence="7 8">
    <name type="scientific">Poseidonibacter parvus</name>
    <dbReference type="NCBI Taxonomy" id="1850254"/>
    <lineage>
        <taxon>Bacteria</taxon>
        <taxon>Pseudomonadati</taxon>
        <taxon>Campylobacterota</taxon>
        <taxon>Epsilonproteobacteria</taxon>
        <taxon>Campylobacterales</taxon>
        <taxon>Arcobacteraceae</taxon>
        <taxon>Poseidonibacter</taxon>
    </lineage>
</organism>
<dbReference type="OrthoDB" id="5373067at2"/>
<dbReference type="Pfam" id="PF00034">
    <property type="entry name" value="Cytochrom_C"/>
    <property type="match status" value="1"/>
</dbReference>
<dbReference type="InterPro" id="IPR036909">
    <property type="entry name" value="Cyt_c-like_dom_sf"/>
</dbReference>
<keyword evidence="1 4" id="KW-0349">Heme</keyword>
<evidence type="ECO:0000313" key="7">
    <source>
        <dbReference type="EMBL" id="APW64673.1"/>
    </source>
</evidence>
<evidence type="ECO:0000256" key="4">
    <source>
        <dbReference type="PROSITE-ProRule" id="PRU00433"/>
    </source>
</evidence>
<dbReference type="SUPFAM" id="SSF46626">
    <property type="entry name" value="Cytochrome c"/>
    <property type="match status" value="1"/>
</dbReference>
<evidence type="ECO:0000256" key="1">
    <source>
        <dbReference type="ARBA" id="ARBA00022617"/>
    </source>
</evidence>
<dbReference type="AlphaFoldDB" id="A0A1P8KJD5"/>
<dbReference type="Proteomes" id="UP000186074">
    <property type="component" value="Chromosome"/>
</dbReference>
<dbReference type="RefSeq" id="WP_076083622.1">
    <property type="nucleotide sequence ID" value="NZ_CP019070.1"/>
</dbReference>
<dbReference type="Gene3D" id="1.10.760.10">
    <property type="entry name" value="Cytochrome c-like domain"/>
    <property type="match status" value="1"/>
</dbReference>
<accession>A0A1P8KJD5</accession>
<evidence type="ECO:0000256" key="3">
    <source>
        <dbReference type="ARBA" id="ARBA00023004"/>
    </source>
</evidence>
<reference evidence="7 8" key="1">
    <citation type="submission" date="2017-01" db="EMBL/GenBank/DDBJ databases">
        <title>Genome sequencing of Arcobacter sp. LPB0137.</title>
        <authorList>
            <person name="Lee G.-W."/>
            <person name="Yi H."/>
        </authorList>
    </citation>
    <scope>NUCLEOTIDE SEQUENCE [LARGE SCALE GENOMIC DNA]</scope>
    <source>
        <strain evidence="7 8">LPB0137</strain>
    </source>
</reference>
<proteinExistence type="predicted"/>
<keyword evidence="8" id="KW-1185">Reference proteome</keyword>
<evidence type="ECO:0000259" key="6">
    <source>
        <dbReference type="PROSITE" id="PS51007"/>
    </source>
</evidence>
<gene>
    <name evidence="7" type="ORF">LPB137_01855</name>
</gene>
<dbReference type="GO" id="GO:0046872">
    <property type="term" value="F:metal ion binding"/>
    <property type="evidence" value="ECO:0007669"/>
    <property type="project" value="UniProtKB-KW"/>
</dbReference>
<dbReference type="InterPro" id="IPR009056">
    <property type="entry name" value="Cyt_c-like_dom"/>
</dbReference>
<feature type="signal peptide" evidence="5">
    <location>
        <begin position="1"/>
        <end position="19"/>
    </location>
</feature>
<feature type="domain" description="Cytochrome c" evidence="6">
    <location>
        <begin position="128"/>
        <end position="212"/>
    </location>
</feature>
<evidence type="ECO:0000313" key="8">
    <source>
        <dbReference type="Proteomes" id="UP000186074"/>
    </source>
</evidence>
<dbReference type="GO" id="GO:0009055">
    <property type="term" value="F:electron transfer activity"/>
    <property type="evidence" value="ECO:0007669"/>
    <property type="project" value="InterPro"/>
</dbReference>
<keyword evidence="3 4" id="KW-0408">Iron</keyword>
<keyword evidence="5" id="KW-0732">Signal</keyword>
<keyword evidence="2 4" id="KW-0479">Metal-binding</keyword>
<dbReference type="KEGG" id="alp:LPB137_01855"/>
<sequence length="213" mass="23934">MKILSSITFTLLASTLAYSQTTMCFKENHNSMTTIENTALDGGECKSSQTVNNMKANGWKVDDIKITTKDGGYDFIYIFKKNQSQSNFAQVNTNTNVSDAQLEERILKRMEAKKVQEAKEKEIKRVLENKIAGKEIYTNKCQSCHGEKGEKVAYNVGMALKDMALGDMEHAISQYTNRSDYGYGYSILMRPIASNTTNAQLAKIKDYLDSVNK</sequence>
<evidence type="ECO:0000256" key="5">
    <source>
        <dbReference type="SAM" id="SignalP"/>
    </source>
</evidence>
<dbReference type="PROSITE" id="PS51007">
    <property type="entry name" value="CYTC"/>
    <property type="match status" value="1"/>
</dbReference>
<dbReference type="GO" id="GO:0020037">
    <property type="term" value="F:heme binding"/>
    <property type="evidence" value="ECO:0007669"/>
    <property type="project" value="InterPro"/>
</dbReference>
<name>A0A1P8KJD5_9BACT</name>
<protein>
    <recommendedName>
        <fullName evidence="6">Cytochrome c domain-containing protein</fullName>
    </recommendedName>
</protein>
<feature type="chain" id="PRO_5013134416" description="Cytochrome c domain-containing protein" evidence="5">
    <location>
        <begin position="20"/>
        <end position="213"/>
    </location>
</feature>
<dbReference type="EMBL" id="CP019070">
    <property type="protein sequence ID" value="APW64673.1"/>
    <property type="molecule type" value="Genomic_DNA"/>
</dbReference>